<evidence type="ECO:0000256" key="4">
    <source>
        <dbReference type="PIRSR" id="PIRSR000331-2"/>
    </source>
</evidence>
<dbReference type="InterPro" id="IPR046373">
    <property type="entry name" value="Acyl-CoA_Oxase/DH_mid-dom_sf"/>
</dbReference>
<dbReference type="Proteomes" id="UP000671914">
    <property type="component" value="Chromosome"/>
</dbReference>
<reference evidence="7" key="1">
    <citation type="submission" date="2021-03" db="EMBL/GenBank/DDBJ databases">
        <title>Agromyces archimandritus sp. nov., isolated from the cockroach Archimandrita tessellata.</title>
        <authorList>
            <person name="Guzman J."/>
            <person name="Ortuzar M."/>
            <person name="Poehlein A."/>
            <person name="Daniel R."/>
            <person name="Trujillo M."/>
            <person name="Vilcinskas A."/>
        </authorList>
    </citation>
    <scope>NUCLEOTIDE SEQUENCE</scope>
    <source>
        <strain evidence="7">G127AT</strain>
    </source>
</reference>
<evidence type="ECO:0000256" key="1">
    <source>
        <dbReference type="ARBA" id="ARBA00022630"/>
    </source>
</evidence>
<dbReference type="Gene3D" id="2.40.110.10">
    <property type="entry name" value="Butyryl-CoA Dehydrogenase, subunit A, domain 2"/>
    <property type="match status" value="1"/>
</dbReference>
<accession>A0A975FLN2</accession>
<feature type="domain" description="HpaB/PvcC/4-BUDH C-terminal" evidence="5">
    <location>
        <begin position="308"/>
        <end position="490"/>
    </location>
</feature>
<dbReference type="EMBL" id="CP071696">
    <property type="protein sequence ID" value="QTX04389.1"/>
    <property type="molecule type" value="Genomic_DNA"/>
</dbReference>
<dbReference type="InterPro" id="IPR024719">
    <property type="entry name" value="HpaB/PvcC/4-BUDH_C"/>
</dbReference>
<name>A0A975FLN2_9MICO</name>
<dbReference type="PANTHER" id="PTHR36117">
    <property type="entry name" value="4-HYDROXYPHENYLACETATE 3-MONOOXYGENASE-RELATED"/>
    <property type="match status" value="1"/>
</dbReference>
<dbReference type="InterPro" id="IPR036250">
    <property type="entry name" value="AcylCo_DH-like_C"/>
</dbReference>
<dbReference type="InterPro" id="IPR024674">
    <property type="entry name" value="HpaB/PvcC/4-BUDH_N"/>
</dbReference>
<dbReference type="SUPFAM" id="SSF47203">
    <property type="entry name" value="Acyl-CoA dehydrogenase C-terminal domain-like"/>
    <property type="match status" value="1"/>
</dbReference>
<dbReference type="PANTHER" id="PTHR36117:SF3">
    <property type="entry name" value="4-HYDROXYPHENYLACETATE 3-MONOOXYGENASE-RELATED"/>
    <property type="match status" value="1"/>
</dbReference>
<dbReference type="PIRSF" id="PIRSF000331">
    <property type="entry name" value="HpaA_HpaB"/>
    <property type="match status" value="1"/>
</dbReference>
<gene>
    <name evidence="7" type="ORF">G127AT_14120</name>
</gene>
<keyword evidence="3" id="KW-0560">Oxidoreductase</keyword>
<feature type="binding site" evidence="4">
    <location>
        <position position="207"/>
    </location>
    <ligand>
        <name>FAD</name>
        <dbReference type="ChEBI" id="CHEBI:57692"/>
    </ligand>
</feature>
<keyword evidence="2 4" id="KW-0274">FAD</keyword>
<dbReference type="Gene3D" id="1.10.3140.10">
    <property type="entry name" value="4-hydroxybutyryl-coa dehydratase, domain 1"/>
    <property type="match status" value="1"/>
</dbReference>
<dbReference type="GO" id="GO:0016627">
    <property type="term" value="F:oxidoreductase activity, acting on the CH-CH group of donors"/>
    <property type="evidence" value="ECO:0007669"/>
    <property type="project" value="InterPro"/>
</dbReference>
<evidence type="ECO:0000259" key="5">
    <source>
        <dbReference type="Pfam" id="PF03241"/>
    </source>
</evidence>
<dbReference type="InterPro" id="IPR009100">
    <property type="entry name" value="AcylCoA_DH/oxidase_NM_dom_sf"/>
</dbReference>
<keyword evidence="8" id="KW-1185">Reference proteome</keyword>
<feature type="binding site" evidence="4">
    <location>
        <begin position="466"/>
        <end position="469"/>
    </location>
    <ligand>
        <name>FAD</name>
        <dbReference type="ChEBI" id="CHEBI:57692"/>
    </ligand>
</feature>
<feature type="binding site" evidence="4">
    <location>
        <begin position="166"/>
        <end position="168"/>
    </location>
    <ligand>
        <name>FAD</name>
        <dbReference type="ChEBI" id="CHEBI:57692"/>
    </ligand>
</feature>
<proteinExistence type="predicted"/>
<evidence type="ECO:0000313" key="8">
    <source>
        <dbReference type="Proteomes" id="UP000671914"/>
    </source>
</evidence>
<dbReference type="InterPro" id="IPR004925">
    <property type="entry name" value="HpaB/PvcC/4-BUDH"/>
</dbReference>
<protein>
    <submittedName>
        <fullName evidence="7">4-hydroxyphenylacetate 3-hydroxylase</fullName>
    </submittedName>
</protein>
<dbReference type="RefSeq" id="WP_210897928.1">
    <property type="nucleotide sequence ID" value="NZ_CP071696.1"/>
</dbReference>
<keyword evidence="1" id="KW-0285">Flavoprotein</keyword>
<dbReference type="KEGG" id="aarc:G127AT_14120"/>
<dbReference type="Gene3D" id="1.20.140.10">
    <property type="entry name" value="Butyryl-CoA Dehydrogenase, subunit A, domain 3"/>
    <property type="match status" value="1"/>
</dbReference>
<evidence type="ECO:0000256" key="3">
    <source>
        <dbReference type="ARBA" id="ARBA00023002"/>
    </source>
</evidence>
<dbReference type="Pfam" id="PF11794">
    <property type="entry name" value="HpaB_N"/>
    <property type="match status" value="1"/>
</dbReference>
<evidence type="ECO:0000313" key="7">
    <source>
        <dbReference type="EMBL" id="QTX04389.1"/>
    </source>
</evidence>
<organism evidence="7 8">
    <name type="scientific">Agromyces archimandritae</name>
    <dbReference type="NCBI Taxonomy" id="2781962"/>
    <lineage>
        <taxon>Bacteria</taxon>
        <taxon>Bacillati</taxon>
        <taxon>Actinomycetota</taxon>
        <taxon>Actinomycetes</taxon>
        <taxon>Micrococcales</taxon>
        <taxon>Microbacteriaceae</taxon>
        <taxon>Agromyces</taxon>
    </lineage>
</organism>
<evidence type="ECO:0000256" key="2">
    <source>
        <dbReference type="ARBA" id="ARBA00022827"/>
    </source>
</evidence>
<evidence type="ECO:0000259" key="6">
    <source>
        <dbReference type="Pfam" id="PF11794"/>
    </source>
</evidence>
<dbReference type="Pfam" id="PF03241">
    <property type="entry name" value="HpaB"/>
    <property type="match status" value="1"/>
</dbReference>
<feature type="binding site" evidence="4">
    <location>
        <begin position="172"/>
        <end position="175"/>
    </location>
    <ligand>
        <name>FAD</name>
        <dbReference type="ChEBI" id="CHEBI:57692"/>
    </ligand>
</feature>
<feature type="domain" description="HpaB/PvcC/4-BUDH N-terminal" evidence="6">
    <location>
        <begin position="23"/>
        <end position="288"/>
    </location>
</feature>
<dbReference type="AlphaFoldDB" id="A0A975FLN2"/>
<sequence>MTDTYAKTQFEQVLLTSGLGALTGERYKESLRDGREVWLNGERIEDVTVHPAFKGTVDRLAELYDLQHSEGLRDVMTYVDEDSGIRLSKSYLLPRTLDELKEKYANSHAWMQNTWGQLGRSPDYMANVVVGLYDFRDELEGNREGFGQNAVDYWKHCAYNDLALTHALGDPQIDRSKSVLDDPDQGLRIIEEREDGIVVRGAKQLATLAPLSNEVLSYLSASFAVREAEEFVLWFALPMNTPGLKILCREPLGDHEWGHGHPFARQYDEQDSMLFFDDVFIPWQRVFLMHDGPLALTGLRRITPWAGYSSHIRFEQRMKTYLGVASLVADSIGVSGFRNIQEQLGEMTSVVEIARFLTLATEAQHTTTSGGLVAPVSSPAVGVYSANISGRMQEILRRIAASGMLMQPSQADLDSEELRPFLEKYMKGADGMGVDEKARIFRLAWDLAGDGFGQRQELYEFLHRGDVTRNLIGLYHRYDKSDLIGRIKTMVSAPLPE</sequence>
<dbReference type="SUPFAM" id="SSF56645">
    <property type="entry name" value="Acyl-CoA dehydrogenase NM domain-like"/>
    <property type="match status" value="1"/>
</dbReference>